<feature type="chain" id="PRO_5003715083" description="Phosphate-selective porin O and P" evidence="1">
    <location>
        <begin position="23"/>
        <end position="390"/>
    </location>
</feature>
<dbReference type="EMBL" id="AKKU01000015">
    <property type="protein sequence ID" value="EIW88901.1"/>
    <property type="molecule type" value="Genomic_DNA"/>
</dbReference>
<dbReference type="AlphaFoldDB" id="I8U6F3"/>
<comment type="caution">
    <text evidence="2">The sequence shown here is derived from an EMBL/GenBank/DDBJ whole genome shotgun (WGS) entry which is preliminary data.</text>
</comment>
<evidence type="ECO:0000313" key="3">
    <source>
        <dbReference type="Proteomes" id="UP000035062"/>
    </source>
</evidence>
<evidence type="ECO:0008006" key="4">
    <source>
        <dbReference type="Google" id="ProtNLM"/>
    </source>
</evidence>
<proteinExistence type="predicted"/>
<accession>I8U6F3</accession>
<gene>
    <name evidence="2" type="ORF">AGRI_08945</name>
</gene>
<keyword evidence="3" id="KW-1185">Reference proteome</keyword>
<name>I8U6F3_9ALTE</name>
<evidence type="ECO:0000313" key="2">
    <source>
        <dbReference type="EMBL" id="EIW88901.1"/>
    </source>
</evidence>
<dbReference type="eggNOG" id="COG3203">
    <property type="taxonomic scope" value="Bacteria"/>
</dbReference>
<dbReference type="Proteomes" id="UP000035062">
    <property type="component" value="Unassembled WGS sequence"/>
</dbReference>
<feature type="signal peptide" evidence="1">
    <location>
        <begin position="1"/>
        <end position="22"/>
    </location>
</feature>
<evidence type="ECO:0000256" key="1">
    <source>
        <dbReference type="SAM" id="SignalP"/>
    </source>
</evidence>
<keyword evidence="1" id="KW-0732">Signal</keyword>
<dbReference type="RefSeq" id="WP_008984646.1">
    <property type="nucleotide sequence ID" value="NZ_AKKU01000015.1"/>
</dbReference>
<protein>
    <recommendedName>
        <fullName evidence="4">Phosphate-selective porin O and P</fullName>
    </recommendedName>
</protein>
<sequence>MKSNNFGAALTLAATFSLPVMAAEQPEWHGFIAQGLAQASDSNAINNSGKLSAALTEIGINSRWQLTERVRLAGQVVYLNGGNRYPEGARLDYLFVDLSVIDTFDHQLNLYAGRYKNQHWLFSSTRDVPFTRPSIILPQSVYYDTFRDIAVGSDGIAIKGFLQHDLGELEYNWSYGATSINTEQSQLLLSPQVSGKARQKYVHQASVFWQPAGSQATYGISLLDSEFNYRPGTVEPFSYGEVSIQRVMLNWRYQLENWELAAELMQERLAIDGFYLPGFSRSQSGLGGYLLAKYRFNQGLSFISSLDYLTRDKDDKRGSQLADQGIPAHFGYQQSLMLGLSYDVAANWRLQAEHHWVDGTGRLSPSLVPDLVVNQQRYWQVWALQLMYWF</sequence>
<dbReference type="PATRIC" id="fig|1195246.3.peg.1760"/>
<dbReference type="STRING" id="1195246.AGRI_08945"/>
<organism evidence="2 3">
    <name type="scientific">Alishewanella agri BL06</name>
    <dbReference type="NCBI Taxonomy" id="1195246"/>
    <lineage>
        <taxon>Bacteria</taxon>
        <taxon>Pseudomonadati</taxon>
        <taxon>Pseudomonadota</taxon>
        <taxon>Gammaproteobacteria</taxon>
        <taxon>Alteromonadales</taxon>
        <taxon>Alteromonadaceae</taxon>
        <taxon>Alishewanella</taxon>
    </lineage>
</organism>
<reference evidence="2 3" key="1">
    <citation type="journal article" date="2012" name="J. Bacteriol.">
        <title>Genome Sequence of Pectin-Degrading Alishewanella agri, Isolated from Landfill Soil.</title>
        <authorList>
            <person name="Kim J."/>
            <person name="Jung J."/>
            <person name="Sung J.S."/>
            <person name="Chun J."/>
            <person name="Park W."/>
        </authorList>
    </citation>
    <scope>NUCLEOTIDE SEQUENCE [LARGE SCALE GENOMIC DNA]</scope>
    <source>
        <strain evidence="2 3">BL06</strain>
    </source>
</reference>
<dbReference type="SUPFAM" id="SSF56935">
    <property type="entry name" value="Porins"/>
    <property type="match status" value="1"/>
</dbReference>